<keyword evidence="5 6" id="KW-0472">Membrane</keyword>
<dbReference type="Proteomes" id="UP000180057">
    <property type="component" value="Unassembled WGS sequence"/>
</dbReference>
<evidence type="ECO:0000313" key="7">
    <source>
        <dbReference type="EMBL" id="OIJ21215.1"/>
    </source>
</evidence>
<proteinExistence type="predicted"/>
<reference evidence="7 8" key="1">
    <citation type="submission" date="2016-10" db="EMBL/GenBank/DDBJ databases">
        <title>Draft genome sequences of four alkaliphilic bacteria belonging to the Anaerobacillus genus.</title>
        <authorList>
            <person name="Bassil N.M."/>
            <person name="Lloyd J.R."/>
        </authorList>
    </citation>
    <scope>NUCLEOTIDE SEQUENCE [LARGE SCALE GENOMIC DNA]</scope>
    <source>
        <strain evidence="7 8">DSM 22531</strain>
    </source>
</reference>
<feature type="transmembrane region" description="Helical" evidence="6">
    <location>
        <begin position="95"/>
        <end position="113"/>
    </location>
</feature>
<evidence type="ECO:0000256" key="5">
    <source>
        <dbReference type="ARBA" id="ARBA00023136"/>
    </source>
</evidence>
<dbReference type="InterPro" id="IPR010343">
    <property type="entry name" value="ArAE_1"/>
</dbReference>
<evidence type="ECO:0000313" key="8">
    <source>
        <dbReference type="Proteomes" id="UP000180057"/>
    </source>
</evidence>
<dbReference type="GO" id="GO:0005886">
    <property type="term" value="C:plasma membrane"/>
    <property type="evidence" value="ECO:0007669"/>
    <property type="project" value="UniProtKB-SubCell"/>
</dbReference>
<dbReference type="AlphaFoldDB" id="A0A1S2MC07"/>
<keyword evidence="4 6" id="KW-1133">Transmembrane helix</keyword>
<keyword evidence="3 6" id="KW-0812">Transmembrane</keyword>
<dbReference type="OrthoDB" id="1653617at2"/>
<organism evidence="7 8">
    <name type="scientific">Anaerobacillus alkalidiazotrophicus</name>
    <dbReference type="NCBI Taxonomy" id="472963"/>
    <lineage>
        <taxon>Bacteria</taxon>
        <taxon>Bacillati</taxon>
        <taxon>Bacillota</taxon>
        <taxon>Bacilli</taxon>
        <taxon>Bacillales</taxon>
        <taxon>Bacillaceae</taxon>
        <taxon>Anaerobacillus</taxon>
    </lineage>
</organism>
<protein>
    <submittedName>
        <fullName evidence="7">Uncharacterized protein</fullName>
    </submittedName>
</protein>
<feature type="transmembrane region" description="Helical" evidence="6">
    <location>
        <begin position="59"/>
        <end position="88"/>
    </location>
</feature>
<comment type="subcellular location">
    <subcellularLocation>
        <location evidence="1">Cell membrane</location>
        <topology evidence="1">Multi-pass membrane protein</topology>
    </subcellularLocation>
</comment>
<feature type="transmembrane region" description="Helical" evidence="6">
    <location>
        <begin position="125"/>
        <end position="143"/>
    </location>
</feature>
<dbReference type="PANTHER" id="PTHR30509:SF27">
    <property type="entry name" value="UPF0421 PROTEIN YGAE"/>
    <property type="match status" value="1"/>
</dbReference>
<evidence type="ECO:0000256" key="4">
    <source>
        <dbReference type="ARBA" id="ARBA00022989"/>
    </source>
</evidence>
<dbReference type="PANTHER" id="PTHR30509">
    <property type="entry name" value="P-HYDROXYBENZOIC ACID EFFLUX PUMP SUBUNIT-RELATED"/>
    <property type="match status" value="1"/>
</dbReference>
<dbReference type="STRING" id="472963.BKP45_00060"/>
<dbReference type="EMBL" id="MLQS01000001">
    <property type="protein sequence ID" value="OIJ21215.1"/>
    <property type="molecule type" value="Genomic_DNA"/>
</dbReference>
<sequence>MKLGARIFKTGLSITLSLYVALAFNLQPPMFAALAATFAIQPSIYKSFQTILEQVQANIISAILAVIFVLTFGHDPFVVGVVVIIVIAINIQLKMNSIIPLAVVTVIIIMETPTDDFITFATTRFLLIMIGVFSAFIINLLFIPPKHETQLYYKISNSTENIIKWIRLLTRNDAKHKMLKKDLSKLKESMMKINNLFLLYKEERNYFKKRQYAKGRKVVLFRQMLATSNKALTILKSLNRRENELHHMPEELQMLIRDRLDYLTNYHERILLKYAGKVKSHTTDECIQEVCHGKKELTELFMNFYKKEDIDSNEWLHLFPVIAQIIEYSDQLEYLDKLVDSFFTYHKQENEVNLKDREE</sequence>
<evidence type="ECO:0000256" key="6">
    <source>
        <dbReference type="SAM" id="Phobius"/>
    </source>
</evidence>
<dbReference type="RefSeq" id="WP_071387836.1">
    <property type="nucleotide sequence ID" value="NZ_MLQS01000001.1"/>
</dbReference>
<dbReference type="Pfam" id="PF06081">
    <property type="entry name" value="ArAE_1"/>
    <property type="match status" value="1"/>
</dbReference>
<evidence type="ECO:0000256" key="2">
    <source>
        <dbReference type="ARBA" id="ARBA00022475"/>
    </source>
</evidence>
<name>A0A1S2MC07_9BACI</name>
<keyword evidence="8" id="KW-1185">Reference proteome</keyword>
<evidence type="ECO:0000256" key="1">
    <source>
        <dbReference type="ARBA" id="ARBA00004651"/>
    </source>
</evidence>
<comment type="caution">
    <text evidence="7">The sequence shown here is derived from an EMBL/GenBank/DDBJ whole genome shotgun (WGS) entry which is preliminary data.</text>
</comment>
<accession>A0A1S2MC07</accession>
<keyword evidence="2" id="KW-1003">Cell membrane</keyword>
<gene>
    <name evidence="7" type="ORF">BKP45_00060</name>
</gene>
<evidence type="ECO:0000256" key="3">
    <source>
        <dbReference type="ARBA" id="ARBA00022692"/>
    </source>
</evidence>